<comment type="similarity">
    <text evidence="1">Belongs to the outer membrane factor (OMF) (TC 1.B.17) family.</text>
</comment>
<dbReference type="AlphaFoldDB" id="A0A4Q8LZ50"/>
<sequence>MWLRLAALAVFAVVPVLHAQERPPVPVFTLDQAIQRVASTHPDLRLVDGRRDVLQANLDAASLRPPLTLGATLENAAGSGAYHGFDQAELTVTLSGVLERGGKLDARRTFALANIDNLAPQREIARLDLLAETARRYLAVTAAIRQREIAETDIEQRKRSVEAARRRHEAGASPESVVLTAQAALAEAELDRARALQSESAARQTLAALWNQRDPDFGTVAGDPLALPALEDFAQLSAWLEKTPELAQLAGEARIREAQVRLARSEAKADLQWQVGARTLRGDDNDVALVAGLSMPLGMSRRAQPGIRAAEAELALSPVEREALSIRLYSTLSGAYGDYTTARLESETLTRDVLPRLAKAEQAADRAWRAGAISYMEWAMLQDQRVQARKRQLQAALDAQTALIEIQRLTGQPIVTAAGNAPHSESTP</sequence>
<evidence type="ECO:0000313" key="4">
    <source>
        <dbReference type="Proteomes" id="UP000294164"/>
    </source>
</evidence>
<dbReference type="InterPro" id="IPR003423">
    <property type="entry name" value="OMP_efflux"/>
</dbReference>
<dbReference type="PANTHER" id="PTHR30203:SF24">
    <property type="entry name" value="BLR4935 PROTEIN"/>
    <property type="match status" value="1"/>
</dbReference>
<organism evidence="3 4">
    <name type="scientific">Pseudoxanthomonas winnipegensis</name>
    <dbReference type="NCBI Taxonomy" id="2480810"/>
    <lineage>
        <taxon>Bacteria</taxon>
        <taxon>Pseudomonadati</taxon>
        <taxon>Pseudomonadota</taxon>
        <taxon>Gammaproteobacteria</taxon>
        <taxon>Lysobacterales</taxon>
        <taxon>Lysobacteraceae</taxon>
        <taxon>Pseudoxanthomonas</taxon>
    </lineage>
</organism>
<gene>
    <name evidence="3" type="ORF">EA655_17055</name>
</gene>
<dbReference type="Gene3D" id="1.20.1600.10">
    <property type="entry name" value="Outer membrane efflux proteins (OEP)"/>
    <property type="match status" value="1"/>
</dbReference>
<name>A0A4Q8LZ50_9GAMM</name>
<dbReference type="RefSeq" id="WP_130535629.1">
    <property type="nucleotide sequence ID" value="NZ_SHMG01000013.1"/>
</dbReference>
<dbReference type="PANTHER" id="PTHR30203">
    <property type="entry name" value="OUTER MEMBRANE CATION EFFLUX PROTEIN"/>
    <property type="match status" value="1"/>
</dbReference>
<comment type="caution">
    <text evidence="3">The sequence shown here is derived from an EMBL/GenBank/DDBJ whole genome shotgun (WGS) entry which is preliminary data.</text>
</comment>
<evidence type="ECO:0000313" key="3">
    <source>
        <dbReference type="EMBL" id="TAA36994.1"/>
    </source>
</evidence>
<keyword evidence="2" id="KW-0732">Signal</keyword>
<accession>A0A4Q8LZ50</accession>
<protein>
    <submittedName>
        <fullName evidence="3">TolC family protein</fullName>
    </submittedName>
</protein>
<dbReference type="InterPro" id="IPR010131">
    <property type="entry name" value="MdtP/NodT-like"/>
</dbReference>
<evidence type="ECO:0000256" key="2">
    <source>
        <dbReference type="SAM" id="SignalP"/>
    </source>
</evidence>
<dbReference type="Pfam" id="PF02321">
    <property type="entry name" value="OEP"/>
    <property type="match status" value="1"/>
</dbReference>
<evidence type="ECO:0000256" key="1">
    <source>
        <dbReference type="ARBA" id="ARBA00007613"/>
    </source>
</evidence>
<dbReference type="OrthoDB" id="9791261at2"/>
<feature type="chain" id="PRO_5020343134" evidence="2">
    <location>
        <begin position="20"/>
        <end position="428"/>
    </location>
</feature>
<reference evidence="3 4" key="1">
    <citation type="submission" date="2019-02" db="EMBL/GenBank/DDBJ databases">
        <title>WGS of Pseudoxanthomonas species novum from clinical isolates.</title>
        <authorList>
            <person name="Bernier A.-M."/>
            <person name="Bernard K."/>
            <person name="Vachon A."/>
        </authorList>
    </citation>
    <scope>NUCLEOTIDE SEQUENCE [LARGE SCALE GENOMIC DNA]</scope>
    <source>
        <strain evidence="3 4">NML130969</strain>
    </source>
</reference>
<dbReference type="Proteomes" id="UP000294164">
    <property type="component" value="Unassembled WGS sequence"/>
</dbReference>
<proteinExistence type="inferred from homology"/>
<dbReference type="GO" id="GO:0015562">
    <property type="term" value="F:efflux transmembrane transporter activity"/>
    <property type="evidence" value="ECO:0007669"/>
    <property type="project" value="InterPro"/>
</dbReference>
<dbReference type="SUPFAM" id="SSF56954">
    <property type="entry name" value="Outer membrane efflux proteins (OEP)"/>
    <property type="match status" value="1"/>
</dbReference>
<feature type="signal peptide" evidence="2">
    <location>
        <begin position="1"/>
        <end position="19"/>
    </location>
</feature>
<dbReference type="EMBL" id="SHMG01000013">
    <property type="protein sequence ID" value="TAA36994.1"/>
    <property type="molecule type" value="Genomic_DNA"/>
</dbReference>